<dbReference type="STRING" id="158441.A0A226E653"/>
<dbReference type="AlphaFoldDB" id="A0A226E653"/>
<feature type="signal peptide" evidence="1">
    <location>
        <begin position="1"/>
        <end position="21"/>
    </location>
</feature>
<keyword evidence="1" id="KW-0732">Signal</keyword>
<gene>
    <name evidence="2" type="ORF">Fcan01_13328</name>
</gene>
<keyword evidence="3" id="KW-1185">Reference proteome</keyword>
<comment type="caution">
    <text evidence="2">The sequence shown here is derived from an EMBL/GenBank/DDBJ whole genome shotgun (WGS) entry which is preliminary data.</text>
</comment>
<dbReference type="PANTHER" id="PTHR47890:SF1">
    <property type="entry name" value="LD24308P"/>
    <property type="match status" value="1"/>
</dbReference>
<proteinExistence type="predicted"/>
<dbReference type="InterPro" id="IPR032062">
    <property type="entry name" value="DUF4803"/>
</dbReference>
<dbReference type="Pfam" id="PF16061">
    <property type="entry name" value="DUF4803"/>
    <property type="match status" value="1"/>
</dbReference>
<dbReference type="OMA" id="CGYYKSA"/>
<evidence type="ECO:0000256" key="1">
    <source>
        <dbReference type="SAM" id="SignalP"/>
    </source>
</evidence>
<dbReference type="PANTHER" id="PTHR47890">
    <property type="entry name" value="LD24308P"/>
    <property type="match status" value="1"/>
</dbReference>
<sequence length="663" mass="74781">MMRIFAIFAFISLCGVACVSGVLVEDVRDQVIHEVESAWRKLQGLESDPNKPLGQVLKDLSAIVSRIPDTISRVERELTVYEYDEALKSLGKVKNTTRTWREKWSEIALLTSPVDILYGHFKIFPEMPEAFLPGSGYDFDINSLTELILKPLYNTDEKGTITLKYLIENVHTAAISRTRRERDAFHILSDQIEEALRQSYWCLWNGKTPQRIVYGFYETLAAFDIKEYTLLNFAWMLKFAINGTEVKNQVVESKEALLQRTDEKTMIAKEVMATASSGYWKCDPIKYQAGVNYAEFKELLQGYIENENKMHTSGSCKQGCADYAFIKARCAYPDDESCFHHRVCTGNLIECKYIAADATVCPADAPRRFDYIEYKRGPTLGSTSKKCSKTTETRNSHWRFLYHCSNCFCLCDDARSPTTVRHVSISPATSDVSANKVVTGVQFVMKEGILHLQIEQGEAEKEGDISDGTTEWKALPNLDKYDESRVTVLEYTRRSFDLDDLVVPKDHVVTGVKFRVLGGHLNLEVQATQINPETGKLIIGSSHWVSNDNTPEAANNGRKLLPLDELDVPTLSKHPSAPDSTHDQYLQFGPTSRYKDVSQTTIPFIDLQEVRPNPPVWLRGIGVYHKGQPGYGGFVAPRVFTISIVDFIKVGGSSSSNRYEISP</sequence>
<evidence type="ECO:0000313" key="2">
    <source>
        <dbReference type="EMBL" id="OXA52046.1"/>
    </source>
</evidence>
<name>A0A226E653_FOLCA</name>
<protein>
    <submittedName>
        <fullName evidence="2">Uncharacterized protein</fullName>
    </submittedName>
</protein>
<feature type="chain" id="PRO_5012782051" evidence="1">
    <location>
        <begin position="22"/>
        <end position="663"/>
    </location>
</feature>
<accession>A0A226E653</accession>
<dbReference type="Proteomes" id="UP000198287">
    <property type="component" value="Unassembled WGS sequence"/>
</dbReference>
<dbReference type="OrthoDB" id="6366357at2759"/>
<reference evidence="2 3" key="1">
    <citation type="submission" date="2015-12" db="EMBL/GenBank/DDBJ databases">
        <title>The genome of Folsomia candida.</title>
        <authorList>
            <person name="Faddeeva A."/>
            <person name="Derks M.F."/>
            <person name="Anvar Y."/>
            <person name="Smit S."/>
            <person name="Van Straalen N."/>
            <person name="Roelofs D."/>
        </authorList>
    </citation>
    <scope>NUCLEOTIDE SEQUENCE [LARGE SCALE GENOMIC DNA]</scope>
    <source>
        <strain evidence="2 3">VU population</strain>
        <tissue evidence="2">Whole body</tissue>
    </source>
</reference>
<evidence type="ECO:0000313" key="3">
    <source>
        <dbReference type="Proteomes" id="UP000198287"/>
    </source>
</evidence>
<organism evidence="2 3">
    <name type="scientific">Folsomia candida</name>
    <name type="common">Springtail</name>
    <dbReference type="NCBI Taxonomy" id="158441"/>
    <lineage>
        <taxon>Eukaryota</taxon>
        <taxon>Metazoa</taxon>
        <taxon>Ecdysozoa</taxon>
        <taxon>Arthropoda</taxon>
        <taxon>Hexapoda</taxon>
        <taxon>Collembola</taxon>
        <taxon>Entomobryomorpha</taxon>
        <taxon>Isotomoidea</taxon>
        <taxon>Isotomidae</taxon>
        <taxon>Proisotominae</taxon>
        <taxon>Folsomia</taxon>
    </lineage>
</organism>
<dbReference type="EMBL" id="LNIX01000007">
    <property type="protein sequence ID" value="OXA52046.1"/>
    <property type="molecule type" value="Genomic_DNA"/>
</dbReference>